<proteinExistence type="predicted"/>
<dbReference type="Proteomes" id="UP001732720">
    <property type="component" value="Chromosome 5"/>
</dbReference>
<name>A0AC58MPJ9_CASCN</name>
<evidence type="ECO:0000313" key="1">
    <source>
        <dbReference type="Proteomes" id="UP001732720"/>
    </source>
</evidence>
<gene>
    <name evidence="2" type="primary">LOC141423451</name>
</gene>
<protein>
    <submittedName>
        <fullName evidence="2">Uncharacterized protein</fullName>
    </submittedName>
</protein>
<reference evidence="2" key="1">
    <citation type="submission" date="2025-08" db="UniProtKB">
        <authorList>
            <consortium name="RefSeq"/>
        </authorList>
    </citation>
    <scope>IDENTIFICATION</scope>
</reference>
<organism evidence="1 2">
    <name type="scientific">Castor canadensis</name>
    <name type="common">American beaver</name>
    <dbReference type="NCBI Taxonomy" id="51338"/>
    <lineage>
        <taxon>Eukaryota</taxon>
        <taxon>Metazoa</taxon>
        <taxon>Chordata</taxon>
        <taxon>Craniata</taxon>
        <taxon>Vertebrata</taxon>
        <taxon>Euteleostomi</taxon>
        <taxon>Mammalia</taxon>
        <taxon>Eutheria</taxon>
        <taxon>Euarchontoglires</taxon>
        <taxon>Glires</taxon>
        <taxon>Rodentia</taxon>
        <taxon>Castorimorpha</taxon>
        <taxon>Castoridae</taxon>
        <taxon>Castor</taxon>
    </lineage>
</organism>
<sequence length="297" mass="32672">MRNPAPPRFSNAQPRLRLKKRGSQRGSSHRAPAASVPPWQPWAPPGGLLVVARTPVDSVDPSALASHRVPHPHAQPQRLQSPRVRATHISGLQDLVLTAVSPHLPQPRHANPQQSQPHSYPPRPRHDDRRGVLGSEARNPLLSARLRRSLQPTAFSPAAPAASGPQACGWRKPEEGGADTISYSLDLAGERRSAQRRPESKTPASPRADRRARVWIPSGCAESLRGRGRLLLLVRWRQMRGSRGRPQVRWQRCNADRDCEAPHSPGRLGRSVAEPLPFPRGGHQPRALAGHPGQENH</sequence>
<dbReference type="RefSeq" id="XP_073931320.1">
    <property type="nucleotide sequence ID" value="XM_074075219.1"/>
</dbReference>
<keyword evidence="1" id="KW-1185">Reference proteome</keyword>
<evidence type="ECO:0000313" key="2">
    <source>
        <dbReference type="RefSeq" id="XP_073931320.1"/>
    </source>
</evidence>
<accession>A0AC58MPJ9</accession>